<reference evidence="1" key="2">
    <citation type="submission" date="2015-06" db="UniProtKB">
        <authorList>
            <consortium name="EnsemblMetazoa"/>
        </authorList>
    </citation>
    <scope>IDENTIFICATION</scope>
</reference>
<name>T1KJD0_TETUR</name>
<accession>T1KJD0</accession>
<reference evidence="2" key="1">
    <citation type="submission" date="2011-08" db="EMBL/GenBank/DDBJ databases">
        <authorList>
            <person name="Rombauts S."/>
        </authorList>
    </citation>
    <scope>NUCLEOTIDE SEQUENCE</scope>
    <source>
        <strain evidence="2">London</strain>
    </source>
</reference>
<dbReference type="Proteomes" id="UP000015104">
    <property type="component" value="Unassembled WGS sequence"/>
</dbReference>
<sequence length="116" mass="12914">MFFYVNTSAKPHKRVRSNLTTTVKPCEEDIANDSLPAAQMGVVPNVEYNYKSVVGSGYIGAPVAENYRLRVRLVLGADGVVCQSQHHQITNKLNQYRHERRCTEADAPGHVSNAKK</sequence>
<organism evidence="1 2">
    <name type="scientific">Tetranychus urticae</name>
    <name type="common">Two-spotted spider mite</name>
    <dbReference type="NCBI Taxonomy" id="32264"/>
    <lineage>
        <taxon>Eukaryota</taxon>
        <taxon>Metazoa</taxon>
        <taxon>Ecdysozoa</taxon>
        <taxon>Arthropoda</taxon>
        <taxon>Chelicerata</taxon>
        <taxon>Arachnida</taxon>
        <taxon>Acari</taxon>
        <taxon>Acariformes</taxon>
        <taxon>Trombidiformes</taxon>
        <taxon>Prostigmata</taxon>
        <taxon>Eleutherengona</taxon>
        <taxon>Raphignathae</taxon>
        <taxon>Tetranychoidea</taxon>
        <taxon>Tetranychidae</taxon>
        <taxon>Tetranychus</taxon>
    </lineage>
</organism>
<dbReference type="HOGENOM" id="CLU_2099957_0_0_1"/>
<dbReference type="EMBL" id="CAEY01000133">
    <property type="status" value="NOT_ANNOTATED_CDS"/>
    <property type="molecule type" value="Genomic_DNA"/>
</dbReference>
<dbReference type="AlphaFoldDB" id="T1KJD0"/>
<evidence type="ECO:0000313" key="1">
    <source>
        <dbReference type="EnsemblMetazoa" id="tetur12g04620.1"/>
    </source>
</evidence>
<dbReference type="EnsemblMetazoa" id="tetur12g04620.1">
    <property type="protein sequence ID" value="tetur12g04620.1"/>
    <property type="gene ID" value="tetur12g04620"/>
</dbReference>
<proteinExistence type="predicted"/>
<evidence type="ECO:0000313" key="2">
    <source>
        <dbReference type="Proteomes" id="UP000015104"/>
    </source>
</evidence>
<keyword evidence="2" id="KW-1185">Reference proteome</keyword>
<protein>
    <submittedName>
        <fullName evidence="1">Uncharacterized protein</fullName>
    </submittedName>
</protein>